<keyword evidence="3" id="KW-1185">Reference proteome</keyword>
<protein>
    <submittedName>
        <fullName evidence="2">Uncharacterized protein</fullName>
    </submittedName>
</protein>
<sequence length="207" mass="23249">MSDEQRNKIKLNVRVARSKKKEWKEALADGETLSSLVQRALDREINNEYVPIEAVEQTDDTGSGEDVSQLSEKLDELHRDIAAANSKIDTLAAVGDTEDSDDTESIEELAMDILPRLPAYPRDIPEYALKDMGGRGEMSKQEYIEFIIDTLRSTDTGAAIDGSANHFAGQLREPEHKARQALLHLEQETTENVHSAIVDGTRHWMRF</sequence>
<feature type="coiled-coil region" evidence="1">
    <location>
        <begin position="67"/>
        <end position="94"/>
    </location>
</feature>
<name>A0ABD5UND9_9EURY</name>
<dbReference type="AlphaFoldDB" id="A0ABD5UND9"/>
<keyword evidence="1" id="KW-0175">Coiled coil</keyword>
<comment type="caution">
    <text evidence="2">The sequence shown here is derived from an EMBL/GenBank/DDBJ whole genome shotgun (WGS) entry which is preliminary data.</text>
</comment>
<dbReference type="EMBL" id="JBHSXI010000016">
    <property type="protein sequence ID" value="MFC6890040.1"/>
    <property type="molecule type" value="Genomic_DNA"/>
</dbReference>
<accession>A0ABD5UND9</accession>
<evidence type="ECO:0000313" key="3">
    <source>
        <dbReference type="Proteomes" id="UP001596333"/>
    </source>
</evidence>
<reference evidence="2 3" key="1">
    <citation type="journal article" date="2019" name="Int. J. Syst. Evol. Microbiol.">
        <title>The Global Catalogue of Microorganisms (GCM) 10K type strain sequencing project: providing services to taxonomists for standard genome sequencing and annotation.</title>
        <authorList>
            <consortium name="The Broad Institute Genomics Platform"/>
            <consortium name="The Broad Institute Genome Sequencing Center for Infectious Disease"/>
            <person name="Wu L."/>
            <person name="Ma J."/>
        </authorList>
    </citation>
    <scope>NUCLEOTIDE SEQUENCE [LARGE SCALE GENOMIC DNA]</scope>
    <source>
        <strain evidence="2 3">Y73</strain>
    </source>
</reference>
<evidence type="ECO:0000313" key="2">
    <source>
        <dbReference type="EMBL" id="MFC6890040.1"/>
    </source>
</evidence>
<organism evidence="2 3">
    <name type="scientific">Halorubrum trueperi</name>
    <dbReference type="NCBI Taxonomy" id="2004704"/>
    <lineage>
        <taxon>Archaea</taxon>
        <taxon>Methanobacteriati</taxon>
        <taxon>Methanobacteriota</taxon>
        <taxon>Stenosarchaea group</taxon>
        <taxon>Halobacteria</taxon>
        <taxon>Halobacteriales</taxon>
        <taxon>Haloferacaceae</taxon>
        <taxon>Halorubrum</taxon>
    </lineage>
</organism>
<dbReference type="Proteomes" id="UP001596333">
    <property type="component" value="Unassembled WGS sequence"/>
</dbReference>
<proteinExistence type="predicted"/>
<dbReference type="RefSeq" id="WP_379769482.1">
    <property type="nucleotide sequence ID" value="NZ_JBHSXI010000016.1"/>
</dbReference>
<gene>
    <name evidence="2" type="ORF">ACFQEY_13615</name>
</gene>
<evidence type="ECO:0000256" key="1">
    <source>
        <dbReference type="SAM" id="Coils"/>
    </source>
</evidence>